<name>A0ABT7UJ55_9FIRM</name>
<dbReference type="RefSeq" id="WP_158093985.1">
    <property type="nucleotide sequence ID" value="NZ_JAUDCK010000025.1"/>
</dbReference>
<evidence type="ECO:0000259" key="3">
    <source>
        <dbReference type="PROSITE" id="PS50977"/>
    </source>
</evidence>
<keyword evidence="5" id="KW-1185">Reference proteome</keyword>
<gene>
    <name evidence="4" type="ORF">QUV98_07545</name>
</gene>
<feature type="DNA-binding region" description="H-T-H motif" evidence="2">
    <location>
        <begin position="26"/>
        <end position="45"/>
    </location>
</feature>
<dbReference type="Proteomes" id="UP001529275">
    <property type="component" value="Unassembled WGS sequence"/>
</dbReference>
<dbReference type="InterPro" id="IPR039532">
    <property type="entry name" value="TetR_C_Firmicutes"/>
</dbReference>
<evidence type="ECO:0000313" key="4">
    <source>
        <dbReference type="EMBL" id="MDM8196166.1"/>
    </source>
</evidence>
<dbReference type="Pfam" id="PF00440">
    <property type="entry name" value="TetR_N"/>
    <property type="match status" value="1"/>
</dbReference>
<dbReference type="InterPro" id="IPR050624">
    <property type="entry name" value="HTH-type_Tx_Regulator"/>
</dbReference>
<dbReference type="SUPFAM" id="SSF46689">
    <property type="entry name" value="Homeodomain-like"/>
    <property type="match status" value="1"/>
</dbReference>
<dbReference type="PANTHER" id="PTHR43479">
    <property type="entry name" value="ACREF/ENVCD OPERON REPRESSOR-RELATED"/>
    <property type="match status" value="1"/>
</dbReference>
<dbReference type="PANTHER" id="PTHR43479:SF11">
    <property type="entry name" value="ACREF_ENVCD OPERON REPRESSOR-RELATED"/>
    <property type="match status" value="1"/>
</dbReference>
<protein>
    <submittedName>
        <fullName evidence="4">TetR family transcriptional regulator</fullName>
    </submittedName>
</protein>
<dbReference type="Gene3D" id="1.10.357.10">
    <property type="entry name" value="Tetracycline Repressor, domain 2"/>
    <property type="match status" value="1"/>
</dbReference>
<feature type="domain" description="HTH tetR-type" evidence="3">
    <location>
        <begin position="3"/>
        <end position="63"/>
    </location>
</feature>
<accession>A0ABT7UJ55</accession>
<dbReference type="EMBL" id="JAUDCK010000025">
    <property type="protein sequence ID" value="MDM8196166.1"/>
    <property type="molecule type" value="Genomic_DNA"/>
</dbReference>
<keyword evidence="1 2" id="KW-0238">DNA-binding</keyword>
<proteinExistence type="predicted"/>
<evidence type="ECO:0000313" key="5">
    <source>
        <dbReference type="Proteomes" id="UP001529275"/>
    </source>
</evidence>
<comment type="caution">
    <text evidence="4">The sequence shown here is derived from an EMBL/GenBank/DDBJ whole genome shotgun (WGS) entry which is preliminary data.</text>
</comment>
<dbReference type="Pfam" id="PF14278">
    <property type="entry name" value="TetR_C_8"/>
    <property type="match status" value="1"/>
</dbReference>
<dbReference type="PROSITE" id="PS50977">
    <property type="entry name" value="HTH_TETR_2"/>
    <property type="match status" value="1"/>
</dbReference>
<evidence type="ECO:0000256" key="1">
    <source>
        <dbReference type="ARBA" id="ARBA00023125"/>
    </source>
</evidence>
<dbReference type="InterPro" id="IPR001647">
    <property type="entry name" value="HTH_TetR"/>
</dbReference>
<evidence type="ECO:0000256" key="2">
    <source>
        <dbReference type="PROSITE-ProRule" id="PRU00335"/>
    </source>
</evidence>
<dbReference type="InterPro" id="IPR009057">
    <property type="entry name" value="Homeodomain-like_sf"/>
</dbReference>
<sequence>MSIDVKRILGTALLELTQKKPLESLTVSQILKETGVSRQTFYNHFKDKNDLICYVYDTFIVPDFHDQNMNIDFHDSLLVTFENIKKYHWFMKQACQMEGQNCLKDYIVDHCQAFDLKWHQELYGKEPMPDALRFATIYHAHASSSMTLSWILSDMPVPCEEIVQMIVEMRGLGMDKLFQDSDNSIHPYQK</sequence>
<reference evidence="5" key="1">
    <citation type="submission" date="2023-06" db="EMBL/GenBank/DDBJ databases">
        <title>Identification and characterization of horizontal gene transfer across gut microbiota members of farm animals based on homology search.</title>
        <authorList>
            <person name="Zeman M."/>
            <person name="Kubasova T."/>
            <person name="Jahodarova E."/>
            <person name="Nykrynova M."/>
            <person name="Rychlik I."/>
        </authorList>
    </citation>
    <scope>NUCLEOTIDE SEQUENCE [LARGE SCALE GENOMIC DNA]</scope>
    <source>
        <strain evidence="5">ET341</strain>
    </source>
</reference>
<organism evidence="4 5">
    <name type="scientific">Massilimicrobiota timonensis</name>
    <dbReference type="NCBI Taxonomy" id="1776392"/>
    <lineage>
        <taxon>Bacteria</taxon>
        <taxon>Bacillati</taxon>
        <taxon>Bacillota</taxon>
        <taxon>Erysipelotrichia</taxon>
        <taxon>Erysipelotrichales</taxon>
        <taxon>Erysipelotrichaceae</taxon>
        <taxon>Massilimicrobiota</taxon>
    </lineage>
</organism>